<dbReference type="Pfam" id="PF13399">
    <property type="entry name" value="LytR_C"/>
    <property type="match status" value="1"/>
</dbReference>
<dbReference type="EMBL" id="QGDD01000006">
    <property type="protein sequence ID" value="PWN02183.1"/>
    <property type="molecule type" value="Genomic_DNA"/>
</dbReference>
<keyword evidence="2" id="KW-0472">Membrane</keyword>
<keyword evidence="2" id="KW-1133">Transmembrane helix</keyword>
<dbReference type="OrthoDB" id="4350621at2"/>
<accession>A0A316TCT7</accession>
<evidence type="ECO:0000259" key="3">
    <source>
        <dbReference type="Pfam" id="PF13399"/>
    </source>
</evidence>
<organism evidence="4 5">
    <name type="scientific">Nocardioides silvaticus</name>
    <dbReference type="NCBI Taxonomy" id="2201891"/>
    <lineage>
        <taxon>Bacteria</taxon>
        <taxon>Bacillati</taxon>
        <taxon>Actinomycetota</taxon>
        <taxon>Actinomycetes</taxon>
        <taxon>Propionibacteriales</taxon>
        <taxon>Nocardioidaceae</taxon>
        <taxon>Nocardioides</taxon>
    </lineage>
</organism>
<keyword evidence="5" id="KW-1185">Reference proteome</keyword>
<feature type="region of interest" description="Disordered" evidence="1">
    <location>
        <begin position="51"/>
        <end position="112"/>
    </location>
</feature>
<evidence type="ECO:0000256" key="1">
    <source>
        <dbReference type="SAM" id="MobiDB-lite"/>
    </source>
</evidence>
<evidence type="ECO:0000313" key="4">
    <source>
        <dbReference type="EMBL" id="PWN02183.1"/>
    </source>
</evidence>
<dbReference type="AlphaFoldDB" id="A0A316TCT7"/>
<feature type="region of interest" description="Disordered" evidence="1">
    <location>
        <begin position="1"/>
        <end position="21"/>
    </location>
</feature>
<feature type="domain" description="LytR/CpsA/Psr regulator C-terminal" evidence="3">
    <location>
        <begin position="117"/>
        <end position="199"/>
    </location>
</feature>
<feature type="transmembrane region" description="Helical" evidence="2">
    <location>
        <begin position="24"/>
        <end position="47"/>
    </location>
</feature>
<protein>
    <recommendedName>
        <fullName evidence="3">LytR/CpsA/Psr regulator C-terminal domain-containing protein</fullName>
    </recommendedName>
</protein>
<name>A0A316TCT7_9ACTN</name>
<dbReference type="RefSeq" id="WP_109694692.1">
    <property type="nucleotide sequence ID" value="NZ_QGDD01000006.1"/>
</dbReference>
<dbReference type="Gene3D" id="3.30.70.2390">
    <property type="match status" value="1"/>
</dbReference>
<evidence type="ECO:0000313" key="5">
    <source>
        <dbReference type="Proteomes" id="UP000245507"/>
    </source>
</evidence>
<proteinExistence type="predicted"/>
<feature type="compositionally biased region" description="Acidic residues" evidence="1">
    <location>
        <begin position="84"/>
        <end position="93"/>
    </location>
</feature>
<sequence length="203" mass="21128">MNGRPSPDQPDHIRSTRRTNQRGAVLPSPVVLLSIVAVVAAAFAFVATRDTAPEEREITPSSSSSEDPGAATSDDPGDATEGTDGSDPDETDASDPTTSTTPEEPKKTEPPVVRSEVGVVVFNNTSITGLAGETLARVQEIGWNGIAADNWYGTIPATTVYFPPGMRDAAQKLALDLGIQRLVPADAAMSDTNLTVILTGALG</sequence>
<dbReference type="InterPro" id="IPR027381">
    <property type="entry name" value="LytR/CpsA/Psr_C"/>
</dbReference>
<dbReference type="Proteomes" id="UP000245507">
    <property type="component" value="Unassembled WGS sequence"/>
</dbReference>
<evidence type="ECO:0000256" key="2">
    <source>
        <dbReference type="SAM" id="Phobius"/>
    </source>
</evidence>
<gene>
    <name evidence="4" type="ORF">DJ010_13735</name>
</gene>
<keyword evidence="2" id="KW-0812">Transmembrane</keyword>
<comment type="caution">
    <text evidence="4">The sequence shown here is derived from an EMBL/GenBank/DDBJ whole genome shotgun (WGS) entry which is preliminary data.</text>
</comment>
<reference evidence="4 5" key="1">
    <citation type="submission" date="2018-05" db="EMBL/GenBank/DDBJ databases">
        <title>Nocardioides silvaticus genome.</title>
        <authorList>
            <person name="Li C."/>
            <person name="Wang G."/>
        </authorList>
    </citation>
    <scope>NUCLEOTIDE SEQUENCE [LARGE SCALE GENOMIC DNA]</scope>
    <source>
        <strain evidence="4 5">CCTCC AB 2018079</strain>
    </source>
</reference>